<reference evidence="1 2" key="1">
    <citation type="submission" date="2024-09" db="EMBL/GenBank/DDBJ databases">
        <authorList>
            <person name="Sun Q."/>
            <person name="Mori K."/>
        </authorList>
    </citation>
    <scope>NUCLEOTIDE SEQUENCE [LARGE SCALE GENOMIC DNA]</scope>
    <source>
        <strain evidence="1 2">CCM 7468</strain>
    </source>
</reference>
<evidence type="ECO:0000313" key="1">
    <source>
        <dbReference type="EMBL" id="MFC0389292.1"/>
    </source>
</evidence>
<sequence>MFQYELSAADGTRELKVSGLILGTGTTLRDMAGNDLVLTNVAGGLSVAVDHQASGAPAVASTATRGEVLAASVGTLTDPDGLAAVTCHWERDD</sequence>
<keyword evidence="2" id="KW-1185">Reference proteome</keyword>
<proteinExistence type="predicted"/>
<protein>
    <submittedName>
        <fullName evidence="1">Uncharacterized protein</fullName>
    </submittedName>
</protein>
<accession>A0ABV6J0A5</accession>
<name>A0ABV6J0A5_9PROT</name>
<dbReference type="RefSeq" id="WP_377056535.1">
    <property type="nucleotide sequence ID" value="NZ_JBHLVZ010000101.1"/>
</dbReference>
<dbReference type="EMBL" id="JBHLVZ010000101">
    <property type="protein sequence ID" value="MFC0389292.1"/>
    <property type="molecule type" value="Genomic_DNA"/>
</dbReference>
<gene>
    <name evidence="1" type="ORF">ACFFIC_27665</name>
</gene>
<comment type="caution">
    <text evidence="1">The sequence shown here is derived from an EMBL/GenBank/DDBJ whole genome shotgun (WGS) entry which is preliminary data.</text>
</comment>
<evidence type="ECO:0000313" key="2">
    <source>
        <dbReference type="Proteomes" id="UP001589789"/>
    </source>
</evidence>
<organism evidence="1 2">
    <name type="scientific">Muricoccus vinaceus</name>
    <dbReference type="NCBI Taxonomy" id="424704"/>
    <lineage>
        <taxon>Bacteria</taxon>
        <taxon>Pseudomonadati</taxon>
        <taxon>Pseudomonadota</taxon>
        <taxon>Alphaproteobacteria</taxon>
        <taxon>Acetobacterales</taxon>
        <taxon>Roseomonadaceae</taxon>
        <taxon>Muricoccus</taxon>
    </lineage>
</organism>
<feature type="non-terminal residue" evidence="1">
    <location>
        <position position="93"/>
    </location>
</feature>
<dbReference type="Proteomes" id="UP001589789">
    <property type="component" value="Unassembled WGS sequence"/>
</dbReference>